<evidence type="ECO:0008006" key="4">
    <source>
        <dbReference type="Google" id="ProtNLM"/>
    </source>
</evidence>
<evidence type="ECO:0000313" key="3">
    <source>
        <dbReference type="Proteomes" id="UP000467130"/>
    </source>
</evidence>
<feature type="region of interest" description="Disordered" evidence="1">
    <location>
        <begin position="92"/>
        <end position="112"/>
    </location>
</feature>
<organism evidence="2 3">
    <name type="scientific">Mycobacterium stomatepiae</name>
    <dbReference type="NCBI Taxonomy" id="470076"/>
    <lineage>
        <taxon>Bacteria</taxon>
        <taxon>Bacillati</taxon>
        <taxon>Actinomycetota</taxon>
        <taxon>Actinomycetes</taxon>
        <taxon>Mycobacteriales</taxon>
        <taxon>Mycobacteriaceae</taxon>
        <taxon>Mycobacterium</taxon>
        <taxon>Mycobacterium simiae complex</taxon>
    </lineage>
</organism>
<gene>
    <name evidence="2" type="ORF">MSTO_11470</name>
</gene>
<proteinExistence type="predicted"/>
<protein>
    <recommendedName>
        <fullName evidence="4">Transposase</fullName>
    </recommendedName>
</protein>
<dbReference type="Proteomes" id="UP000467130">
    <property type="component" value="Chromosome"/>
</dbReference>
<evidence type="ECO:0000256" key="1">
    <source>
        <dbReference type="SAM" id="MobiDB-lite"/>
    </source>
</evidence>
<evidence type="ECO:0000313" key="2">
    <source>
        <dbReference type="EMBL" id="BBY20942.1"/>
    </source>
</evidence>
<dbReference type="KEGG" id="msto:MSTO_11470"/>
<accession>A0A7I7Q4E1</accession>
<dbReference type="EMBL" id="AP022587">
    <property type="protein sequence ID" value="BBY20942.1"/>
    <property type="molecule type" value="Genomic_DNA"/>
</dbReference>
<name>A0A7I7Q4E1_9MYCO</name>
<reference evidence="2 3" key="1">
    <citation type="journal article" date="2019" name="Emerg. Microbes Infect.">
        <title>Comprehensive subspecies identification of 175 nontuberculous mycobacteria species based on 7547 genomic profiles.</title>
        <authorList>
            <person name="Matsumoto Y."/>
            <person name="Kinjo T."/>
            <person name="Motooka D."/>
            <person name="Nabeya D."/>
            <person name="Jung N."/>
            <person name="Uechi K."/>
            <person name="Horii T."/>
            <person name="Iida T."/>
            <person name="Fujita J."/>
            <person name="Nakamura S."/>
        </authorList>
    </citation>
    <scope>NUCLEOTIDE SEQUENCE [LARGE SCALE GENOMIC DNA]</scope>
    <source>
        <strain evidence="2 3">JCM 17783</strain>
    </source>
</reference>
<dbReference type="AlphaFoldDB" id="A0A7I7Q4E1"/>
<keyword evidence="3" id="KW-1185">Reference proteome</keyword>
<sequence length="112" mass="12365">MGRCEQLRAEVQALLVNKYSPEQIAGVLTATYPDRPEMQVSHETIYQALYVQGRGELRRELRTCLRTGRALRKPRRRAAPVTAAAVSKAWSTSVSGPPKLTTAPCQAIGKET</sequence>